<evidence type="ECO:0000256" key="2">
    <source>
        <dbReference type="SAM" id="SignalP"/>
    </source>
</evidence>
<feature type="compositionally biased region" description="Basic and acidic residues" evidence="1">
    <location>
        <begin position="462"/>
        <end position="474"/>
    </location>
</feature>
<dbReference type="InParanoid" id="L2GTA1"/>
<protein>
    <submittedName>
        <fullName evidence="3">Uncharacterized protein</fullName>
    </submittedName>
</protein>
<dbReference type="GeneID" id="19879502"/>
<sequence>MLVLLVLFMCYGSVSSLGGCCGDASPFGSGELENVFSDDKCSCKGSNSFQKCDELMNKPDLIDMKGKQNEGVLFDSIYSFNRAISFDYSCGRPSGNTGLDVRWLEDVQKNIKKNIIDRRVMLYILKRMRYYIQKKGNVKDIFAIPCDQRNALYDDSLFECFNRNLTENPDLKQAALEFLKRMRKEIINLLLSGTRKDENNGHCRPECAARVNDAADTLLAGKILSCFTDECGNKKKWTVSQYALFVLLETVNYLIGYINNCIDIDKKLICRQATILVINVTDSSCQEDVISNEIVLIDKKSFCSDNSSNGHKQARGVYAGNTRTLRSAQRGDNELTRHNGDDTVGDDHVASRNETGVSRCGGMMSIRNDKNGHASDGGGSLGGDKGCIVNINVGDDHESDEHGRDDYEPQTGPEVNYGCDRGLNSGINHHDGRSNGGHNHEHNENTKDDGKLSTCPGINFDPGKRIRNNGEQEGKSTNYGDNEYSSDVNSAKDESSHEVSDENNSRKSSIHLRTEDQHDSQETSSDQ</sequence>
<reference evidence="4" key="1">
    <citation type="submission" date="2011-03" db="EMBL/GenBank/DDBJ databases">
        <title>The genome sequence of Vavraia culicis strain floridensis.</title>
        <authorList>
            <consortium name="The Broad Institute Genome Sequencing Platform"/>
            <person name="Cuomo C."/>
            <person name="Becnel J."/>
            <person name="Sanscrainte N."/>
            <person name="Young S.K."/>
            <person name="Zeng Q."/>
            <person name="Gargeya S."/>
            <person name="Fitzgerald M."/>
            <person name="Haas B."/>
            <person name="Abouelleil A."/>
            <person name="Alvarado L."/>
            <person name="Arachchi H.M."/>
            <person name="Berlin A."/>
            <person name="Chapman S.B."/>
            <person name="Gearin G."/>
            <person name="Goldberg J."/>
            <person name="Griggs A."/>
            <person name="Gujja S."/>
            <person name="Hansen M."/>
            <person name="Heiman D."/>
            <person name="Howarth C."/>
            <person name="Larimer J."/>
            <person name="Lui A."/>
            <person name="MacDonald P.J.P."/>
            <person name="McCowen C."/>
            <person name="Montmayeur A."/>
            <person name="Murphy C."/>
            <person name="Neiman D."/>
            <person name="Pearson M."/>
            <person name="Priest M."/>
            <person name="Roberts A."/>
            <person name="Saif S."/>
            <person name="Shea T."/>
            <person name="Sisk P."/>
            <person name="Stolte C."/>
            <person name="Sykes S."/>
            <person name="Wortman J."/>
            <person name="Nusbaum C."/>
            <person name="Birren B."/>
        </authorList>
    </citation>
    <scope>NUCLEOTIDE SEQUENCE [LARGE SCALE GENOMIC DNA]</scope>
    <source>
        <strain evidence="4">floridensis</strain>
    </source>
</reference>
<dbReference type="RefSeq" id="XP_008074645.1">
    <property type="nucleotide sequence ID" value="XM_008076454.1"/>
</dbReference>
<feature type="signal peptide" evidence="2">
    <location>
        <begin position="1"/>
        <end position="16"/>
    </location>
</feature>
<keyword evidence="2" id="KW-0732">Signal</keyword>
<gene>
    <name evidence="3" type="ORF">VCUG_01628</name>
</gene>
<name>L2GTA1_VAVCU</name>
<feature type="compositionally biased region" description="Basic and acidic residues" evidence="1">
    <location>
        <begin position="512"/>
        <end position="521"/>
    </location>
</feature>
<evidence type="ECO:0000313" key="4">
    <source>
        <dbReference type="Proteomes" id="UP000011081"/>
    </source>
</evidence>
<accession>L2GTA1</accession>
<dbReference type="AlphaFoldDB" id="L2GTA1"/>
<dbReference type="VEuPathDB" id="MicrosporidiaDB:VCUG_01628"/>
<proteinExistence type="predicted"/>
<evidence type="ECO:0000313" key="3">
    <source>
        <dbReference type="EMBL" id="ELA46854.1"/>
    </source>
</evidence>
<feature type="compositionally biased region" description="Polar residues" evidence="1">
    <location>
        <begin position="475"/>
        <end position="489"/>
    </location>
</feature>
<dbReference type="EMBL" id="GL877430">
    <property type="protein sequence ID" value="ELA46854.1"/>
    <property type="molecule type" value="Genomic_DNA"/>
</dbReference>
<feature type="compositionally biased region" description="Gly residues" evidence="1">
    <location>
        <begin position="375"/>
        <end position="385"/>
    </location>
</feature>
<dbReference type="Proteomes" id="UP000011081">
    <property type="component" value="Unassembled WGS sequence"/>
</dbReference>
<feature type="compositionally biased region" description="Basic and acidic residues" evidence="1">
    <location>
        <begin position="329"/>
        <end position="351"/>
    </location>
</feature>
<organism evidence="3 4">
    <name type="scientific">Vavraia culicis (isolate floridensis)</name>
    <name type="common">Microsporidian parasite</name>
    <dbReference type="NCBI Taxonomy" id="948595"/>
    <lineage>
        <taxon>Eukaryota</taxon>
        <taxon>Fungi</taxon>
        <taxon>Fungi incertae sedis</taxon>
        <taxon>Microsporidia</taxon>
        <taxon>Pleistophoridae</taxon>
        <taxon>Vavraia</taxon>
    </lineage>
</organism>
<evidence type="ECO:0000256" key="1">
    <source>
        <dbReference type="SAM" id="MobiDB-lite"/>
    </source>
</evidence>
<feature type="chain" id="PRO_5003960370" evidence="2">
    <location>
        <begin position="17"/>
        <end position="527"/>
    </location>
</feature>
<feature type="region of interest" description="Disordered" evidence="1">
    <location>
        <begin position="328"/>
        <end position="527"/>
    </location>
</feature>
<dbReference type="HOGENOM" id="CLU_516998_0_0_1"/>
<keyword evidence="4" id="KW-1185">Reference proteome</keyword>
<feature type="compositionally biased region" description="Basic and acidic residues" evidence="1">
    <location>
        <begin position="428"/>
        <end position="451"/>
    </location>
</feature>
<feature type="compositionally biased region" description="Basic and acidic residues" evidence="1">
    <location>
        <begin position="394"/>
        <end position="407"/>
    </location>
</feature>
<dbReference type="OrthoDB" id="10276319at2759"/>
<feature type="compositionally biased region" description="Basic and acidic residues" evidence="1">
    <location>
        <begin position="490"/>
        <end position="505"/>
    </location>
</feature>